<dbReference type="AlphaFoldDB" id="A0A198UIG6"/>
<organism evidence="13 15">
    <name type="scientific">Moraxella catarrhalis</name>
    <name type="common">Branhamella catarrhalis</name>
    <dbReference type="NCBI Taxonomy" id="480"/>
    <lineage>
        <taxon>Bacteria</taxon>
        <taxon>Pseudomonadati</taxon>
        <taxon>Pseudomonadota</taxon>
        <taxon>Gammaproteobacteria</taxon>
        <taxon>Moraxellales</taxon>
        <taxon>Moraxellaceae</taxon>
        <taxon>Moraxella</taxon>
    </lineage>
</organism>
<comment type="catalytic activity">
    <reaction evidence="12">
        <text>a quinone + NADH + 5 H(+)(in) = a quinol + NAD(+) + 4 H(+)(out)</text>
        <dbReference type="Rhea" id="RHEA:57888"/>
        <dbReference type="ChEBI" id="CHEBI:15378"/>
        <dbReference type="ChEBI" id="CHEBI:24646"/>
        <dbReference type="ChEBI" id="CHEBI:57540"/>
        <dbReference type="ChEBI" id="CHEBI:57945"/>
        <dbReference type="ChEBI" id="CHEBI:132124"/>
    </reaction>
</comment>
<dbReference type="Gene3D" id="1.10.287.3510">
    <property type="match status" value="1"/>
</dbReference>
<evidence type="ECO:0000313" key="14">
    <source>
        <dbReference type="EMBL" id="OAV01138.1"/>
    </source>
</evidence>
<name>A0A198UIG6_MORCA</name>
<evidence type="ECO:0000313" key="15">
    <source>
        <dbReference type="Proteomes" id="UP000078228"/>
    </source>
</evidence>
<evidence type="ECO:0000256" key="4">
    <source>
        <dbReference type="ARBA" id="ARBA00022448"/>
    </source>
</evidence>
<dbReference type="FunFam" id="1.10.287.3510:FF:000001">
    <property type="entry name" value="NADH-quinone oxidoreductase subunit K"/>
    <property type="match status" value="1"/>
</dbReference>
<dbReference type="EMBL" id="LXHE01000007">
    <property type="protein sequence ID" value="OAV01138.1"/>
    <property type="molecule type" value="Genomic_DNA"/>
</dbReference>
<evidence type="ECO:0000313" key="16">
    <source>
        <dbReference type="Proteomes" id="UP000078446"/>
    </source>
</evidence>
<evidence type="ECO:0000256" key="8">
    <source>
        <dbReference type="ARBA" id="ARBA00022989"/>
    </source>
</evidence>
<comment type="caution">
    <text evidence="13">The sequence shown here is derived from an EMBL/GenBank/DDBJ whole genome shotgun (WGS) entry which is preliminary data.</text>
</comment>
<dbReference type="PANTHER" id="PTHR11434:SF16">
    <property type="entry name" value="NADH-UBIQUINONE OXIDOREDUCTASE CHAIN 4L"/>
    <property type="match status" value="1"/>
</dbReference>
<evidence type="ECO:0000256" key="9">
    <source>
        <dbReference type="ARBA" id="ARBA00023027"/>
    </source>
</evidence>
<comment type="function">
    <text evidence="1 12">NDH-1 shuttles electrons from NADH, via FMN and iron-sulfur (Fe-S) centers, to quinones in the respiratory chain. The immediate electron acceptor for the enzyme in this species is believed to be ubiquinone. Couples the redox reaction to proton translocation (for every two electrons transferred, four hydrogen ions are translocated across the cytoplasmic membrane), and thus conserves the redox energy in a proton gradient.</text>
</comment>
<dbReference type="Proteomes" id="UP000078446">
    <property type="component" value="Unassembled WGS sequence"/>
</dbReference>
<dbReference type="RefSeq" id="WP_114800442.1">
    <property type="nucleotide sequence ID" value="NZ_LXHB01000085.1"/>
</dbReference>
<dbReference type="PANTHER" id="PTHR11434">
    <property type="entry name" value="NADH-UBIQUINONE OXIDOREDUCTASE SUBUNIT ND4L"/>
    <property type="match status" value="1"/>
</dbReference>
<feature type="transmembrane region" description="Helical" evidence="12">
    <location>
        <begin position="49"/>
        <end position="68"/>
    </location>
</feature>
<evidence type="ECO:0000256" key="3">
    <source>
        <dbReference type="ARBA" id="ARBA00010519"/>
    </source>
</evidence>
<dbReference type="Pfam" id="PF00420">
    <property type="entry name" value="Oxidored_q2"/>
    <property type="match status" value="1"/>
</dbReference>
<keyword evidence="9 12" id="KW-0520">NAD</keyword>
<dbReference type="NCBIfam" id="NF004320">
    <property type="entry name" value="PRK05715.1-2"/>
    <property type="match status" value="1"/>
</dbReference>
<dbReference type="Proteomes" id="UP000078228">
    <property type="component" value="Unassembled WGS sequence"/>
</dbReference>
<evidence type="ECO:0000256" key="11">
    <source>
        <dbReference type="ARBA" id="ARBA00023136"/>
    </source>
</evidence>
<dbReference type="GO" id="GO:0005886">
    <property type="term" value="C:plasma membrane"/>
    <property type="evidence" value="ECO:0007669"/>
    <property type="project" value="UniProtKB-SubCell"/>
</dbReference>
<evidence type="ECO:0000256" key="1">
    <source>
        <dbReference type="ARBA" id="ARBA00002378"/>
    </source>
</evidence>
<evidence type="ECO:0000256" key="7">
    <source>
        <dbReference type="ARBA" id="ARBA00022967"/>
    </source>
</evidence>
<feature type="transmembrane region" description="Helical" evidence="12">
    <location>
        <begin position="80"/>
        <end position="101"/>
    </location>
</feature>
<proteinExistence type="inferred from homology"/>
<keyword evidence="4 12" id="KW-0813">Transport</keyword>
<dbReference type="EMBL" id="LXHC01000020">
    <property type="protein sequence ID" value="OAU96084.1"/>
    <property type="molecule type" value="Genomic_DNA"/>
</dbReference>
<evidence type="ECO:0000256" key="2">
    <source>
        <dbReference type="ARBA" id="ARBA00004141"/>
    </source>
</evidence>
<dbReference type="GO" id="GO:0030964">
    <property type="term" value="C:NADH dehydrogenase complex"/>
    <property type="evidence" value="ECO:0007669"/>
    <property type="project" value="TreeGrafter"/>
</dbReference>
<keyword evidence="15" id="KW-1185">Reference proteome</keyword>
<dbReference type="EC" id="7.1.1.-" evidence="12"/>
<keyword evidence="13" id="KW-0560">Oxidoreductase</keyword>
<dbReference type="InterPro" id="IPR039428">
    <property type="entry name" value="NUOK/Mnh_C1-like"/>
</dbReference>
<comment type="subcellular location">
    <subcellularLocation>
        <location evidence="12">Cell membrane</location>
        <topology evidence="12">Multi-pass membrane protein</topology>
    </subcellularLocation>
    <subcellularLocation>
        <location evidence="2">Membrane</location>
        <topology evidence="2">Multi-pass membrane protein</topology>
    </subcellularLocation>
</comment>
<gene>
    <name evidence="12" type="primary">nuoK</name>
    <name evidence="14" type="ORF">AO382_0895</name>
    <name evidence="13" type="ORF">AO384_1121</name>
</gene>
<dbReference type="HAMAP" id="MF_01456">
    <property type="entry name" value="NDH1_NuoK"/>
    <property type="match status" value="1"/>
</dbReference>
<keyword evidence="12" id="KW-1003">Cell membrane</keyword>
<keyword evidence="8 12" id="KW-1133">Transmembrane helix</keyword>
<dbReference type="GO" id="GO:0050136">
    <property type="term" value="F:NADH dehydrogenase (quinone) (non-electrogenic) activity"/>
    <property type="evidence" value="ECO:0007669"/>
    <property type="project" value="UniProtKB-UniRule"/>
</dbReference>
<keyword evidence="5 12" id="KW-0812">Transmembrane</keyword>
<dbReference type="NCBIfam" id="NF004319">
    <property type="entry name" value="PRK05715.1-1"/>
    <property type="match status" value="1"/>
</dbReference>
<protein>
    <recommendedName>
        <fullName evidence="12">NADH-quinone oxidoreductase subunit K</fullName>
        <ecNumber evidence="12">7.1.1.-</ecNumber>
    </recommendedName>
    <alternativeName>
        <fullName evidence="12">NADH dehydrogenase I subunit K</fullName>
    </alternativeName>
    <alternativeName>
        <fullName evidence="12">NDH-1 subunit K</fullName>
    </alternativeName>
</protein>
<dbReference type="InterPro" id="IPR001133">
    <property type="entry name" value="NADH_UbQ_OxRdtase_chain4L/K"/>
</dbReference>
<evidence type="ECO:0000313" key="13">
    <source>
        <dbReference type="EMBL" id="OAU96084.1"/>
    </source>
</evidence>
<dbReference type="OrthoDB" id="9801357at2"/>
<evidence type="ECO:0000256" key="10">
    <source>
        <dbReference type="ARBA" id="ARBA00023075"/>
    </source>
</evidence>
<reference evidence="15 16" key="1">
    <citation type="journal article" date="2016" name="Genome Biol. Evol.">
        <title>Comparative Genomic Analyses of the Moraxella catarrhalis Serosensitive and Seroresistant Lineages Demonstrate Their Independent Evolution.</title>
        <authorList>
            <person name="Earl J.P."/>
            <person name="de Vries S.P."/>
            <person name="Ahmed A."/>
            <person name="Powell E."/>
            <person name="Schultz M.P."/>
            <person name="Hermans P.W."/>
            <person name="Hill D.J."/>
            <person name="Zhou Z."/>
            <person name="Constantinidou C.I."/>
            <person name="Hu F.Z."/>
            <person name="Bootsma H.J."/>
            <person name="Ehrlich G.D."/>
        </authorList>
    </citation>
    <scope>NUCLEOTIDE SEQUENCE [LARGE SCALE GENOMIC DNA]</scope>
    <source>
        <strain evidence="13 15">Z7542</strain>
        <strain evidence="14 16">Z7574</strain>
    </source>
</reference>
<keyword evidence="7 12" id="KW-1278">Translocase</keyword>
<feature type="transmembrane region" description="Helical" evidence="12">
    <location>
        <begin position="20"/>
        <end position="42"/>
    </location>
</feature>
<evidence type="ECO:0000256" key="12">
    <source>
        <dbReference type="HAMAP-Rule" id="MF_01456"/>
    </source>
</evidence>
<keyword evidence="6 12" id="KW-0874">Quinone</keyword>
<comment type="similarity">
    <text evidence="3 12">Belongs to the complex I subunit 4L family.</text>
</comment>
<keyword evidence="11 12" id="KW-0472">Membrane</keyword>
<dbReference type="PATRIC" id="fig|480.236.peg.1973"/>
<sequence>MTIAAVNEASAQAGVALAGLGIPASHALILSALLFAIGLAGVMARRNILFMLMSLEIMMNSAALAFVVGGNMWGSADGQIMFIFVLTLAAAEAAIGLAILLQFYHRFRNLDVNQANKLKG</sequence>
<evidence type="ECO:0000256" key="6">
    <source>
        <dbReference type="ARBA" id="ARBA00022719"/>
    </source>
</evidence>
<dbReference type="GO" id="GO:0048038">
    <property type="term" value="F:quinone binding"/>
    <property type="evidence" value="ECO:0007669"/>
    <property type="project" value="UniProtKB-KW"/>
</dbReference>
<comment type="subunit">
    <text evidence="12">NDH-1 is composed of 14 different subunits. Subunits NuoA, H, J, K, L, M, N constitute the membrane sector of the complex.</text>
</comment>
<evidence type="ECO:0000256" key="5">
    <source>
        <dbReference type="ARBA" id="ARBA00022692"/>
    </source>
</evidence>
<keyword evidence="10 12" id="KW-0830">Ubiquinone</keyword>
<dbReference type="GO" id="GO:0042773">
    <property type="term" value="P:ATP synthesis coupled electron transport"/>
    <property type="evidence" value="ECO:0007669"/>
    <property type="project" value="InterPro"/>
</dbReference>
<accession>A0A198UIG6</accession>